<keyword evidence="2" id="KW-1185">Reference proteome</keyword>
<sequence length="202" mass="23252">MSSPGKNSKKHEAALFYLIKECRPNNNHSILKLQQSHKKLICSVLPQDNGWWRLTSENMLFGEAIVSKYGSTGLDMETKEDQRSVSNAAIKGRLKKCATSKVHSYFEPVYFSSAQDNYTVEDVKNMSRINTTTFLLMVPSFRSYVNGSLQLVWYRDSYFLTAAHSMPVALLYNSSKEIYKESVLHFYFYPFEKGNKEVALQR</sequence>
<organism evidence="1 2">
    <name type="scientific">Papaver somniferum</name>
    <name type="common">Opium poppy</name>
    <dbReference type="NCBI Taxonomy" id="3469"/>
    <lineage>
        <taxon>Eukaryota</taxon>
        <taxon>Viridiplantae</taxon>
        <taxon>Streptophyta</taxon>
        <taxon>Embryophyta</taxon>
        <taxon>Tracheophyta</taxon>
        <taxon>Spermatophyta</taxon>
        <taxon>Magnoliopsida</taxon>
        <taxon>Ranunculales</taxon>
        <taxon>Papaveraceae</taxon>
        <taxon>Papaveroideae</taxon>
        <taxon>Papaver</taxon>
    </lineage>
</organism>
<dbReference type="AlphaFoldDB" id="A0A4Y7I601"/>
<dbReference type="EMBL" id="CM010715">
    <property type="protein sequence ID" value="RZC44363.1"/>
    <property type="molecule type" value="Genomic_DNA"/>
</dbReference>
<name>A0A4Y7I601_PAPSO</name>
<evidence type="ECO:0000313" key="1">
    <source>
        <dbReference type="EMBL" id="RZC44363.1"/>
    </source>
</evidence>
<dbReference type="Proteomes" id="UP000316621">
    <property type="component" value="Chromosome 1"/>
</dbReference>
<accession>A0A4Y7I601</accession>
<protein>
    <submittedName>
        <fullName evidence="1">Uncharacterized protein</fullName>
    </submittedName>
</protein>
<proteinExistence type="predicted"/>
<gene>
    <name evidence="1" type="ORF">C5167_037321</name>
</gene>
<dbReference type="Gramene" id="RZC44363">
    <property type="protein sequence ID" value="RZC44363"/>
    <property type="gene ID" value="C5167_037321"/>
</dbReference>
<evidence type="ECO:0000313" key="2">
    <source>
        <dbReference type="Proteomes" id="UP000316621"/>
    </source>
</evidence>
<reference evidence="1 2" key="1">
    <citation type="journal article" date="2018" name="Science">
        <title>The opium poppy genome and morphinan production.</title>
        <authorList>
            <person name="Guo L."/>
            <person name="Winzer T."/>
            <person name="Yang X."/>
            <person name="Li Y."/>
            <person name="Ning Z."/>
            <person name="He Z."/>
            <person name="Teodor R."/>
            <person name="Lu Y."/>
            <person name="Bowser T.A."/>
            <person name="Graham I.A."/>
            <person name="Ye K."/>
        </authorList>
    </citation>
    <scope>NUCLEOTIDE SEQUENCE [LARGE SCALE GENOMIC DNA]</scope>
    <source>
        <strain evidence="2">cv. HN1</strain>
        <tissue evidence="1">Leaves</tissue>
    </source>
</reference>